<dbReference type="InterPro" id="IPR018011">
    <property type="entry name" value="Carb_sulfotrans_8-10"/>
</dbReference>
<keyword evidence="9" id="KW-0735">Signal-anchor</keyword>
<dbReference type="PANTHER" id="PTHR12137">
    <property type="entry name" value="CARBOHYDRATE SULFOTRANSFERASE"/>
    <property type="match status" value="1"/>
</dbReference>
<dbReference type="InterPro" id="IPR005331">
    <property type="entry name" value="Sulfotransferase"/>
</dbReference>
<evidence type="ECO:0000256" key="1">
    <source>
        <dbReference type="ARBA" id="ARBA00004323"/>
    </source>
</evidence>
<keyword evidence="12" id="KW-1185">Reference proteome</keyword>
<dbReference type="Pfam" id="PF03567">
    <property type="entry name" value="Sulfotransfer_2"/>
    <property type="match status" value="2"/>
</dbReference>
<dbReference type="GO" id="GO:0000139">
    <property type="term" value="C:Golgi membrane"/>
    <property type="evidence" value="ECO:0007669"/>
    <property type="project" value="UniProtKB-SubCell"/>
</dbReference>
<evidence type="ECO:0000313" key="12">
    <source>
        <dbReference type="Proteomes" id="UP000747542"/>
    </source>
</evidence>
<evidence type="ECO:0000256" key="6">
    <source>
        <dbReference type="ARBA" id="ARBA00023034"/>
    </source>
</evidence>
<keyword evidence="9" id="KW-0119">Carbohydrate metabolism</keyword>
<dbReference type="Gene3D" id="3.40.50.300">
    <property type="entry name" value="P-loop containing nucleotide triphosphate hydrolases"/>
    <property type="match status" value="1"/>
</dbReference>
<keyword evidence="3 9" id="KW-0808">Transferase</keyword>
<dbReference type="PANTHER" id="PTHR12137:SF54">
    <property type="entry name" value="CARBOHYDRATE SULFOTRANSFERASE"/>
    <property type="match status" value="1"/>
</dbReference>
<gene>
    <name evidence="11" type="primary">Chst11-L15</name>
    <name evidence="11" type="ORF">Hamer_G020873</name>
</gene>
<evidence type="ECO:0000256" key="4">
    <source>
        <dbReference type="ARBA" id="ARBA00022692"/>
    </source>
</evidence>
<feature type="chain" id="PRO_5035191926" description="Carbohydrate sulfotransferase" evidence="10">
    <location>
        <begin position="24"/>
        <end position="604"/>
    </location>
</feature>
<dbReference type="AlphaFoldDB" id="A0A8J5JYA7"/>
<comment type="caution">
    <text evidence="11">The sequence shown here is derived from an EMBL/GenBank/DDBJ whole genome shotgun (WGS) entry which is preliminary data.</text>
</comment>
<keyword evidence="4" id="KW-0812">Transmembrane</keyword>
<dbReference type="Proteomes" id="UP000747542">
    <property type="component" value="Unassembled WGS sequence"/>
</dbReference>
<name>A0A8J5JYA7_HOMAM</name>
<dbReference type="SUPFAM" id="SSF52540">
    <property type="entry name" value="P-loop containing nucleoside triphosphate hydrolases"/>
    <property type="match status" value="2"/>
</dbReference>
<dbReference type="EC" id="2.8.2.-" evidence="9"/>
<dbReference type="EMBL" id="JAHLQT010023275">
    <property type="protein sequence ID" value="KAG7165841.1"/>
    <property type="molecule type" value="Genomic_DNA"/>
</dbReference>
<keyword evidence="7" id="KW-0472">Membrane</keyword>
<dbReference type="GO" id="GO:0008146">
    <property type="term" value="F:sulfotransferase activity"/>
    <property type="evidence" value="ECO:0007669"/>
    <property type="project" value="InterPro"/>
</dbReference>
<proteinExistence type="inferred from homology"/>
<keyword evidence="10" id="KW-0732">Signal</keyword>
<evidence type="ECO:0000256" key="3">
    <source>
        <dbReference type="ARBA" id="ARBA00022679"/>
    </source>
</evidence>
<evidence type="ECO:0000256" key="9">
    <source>
        <dbReference type="RuleBase" id="RU364020"/>
    </source>
</evidence>
<comment type="similarity">
    <text evidence="2 9">Belongs to the sulfotransferase 2 family.</text>
</comment>
<protein>
    <recommendedName>
        <fullName evidence="9">Carbohydrate sulfotransferase</fullName>
        <ecNumber evidence="9">2.8.2.-</ecNumber>
    </recommendedName>
</protein>
<keyword evidence="8 9" id="KW-0325">Glycoprotein</keyword>
<evidence type="ECO:0000256" key="2">
    <source>
        <dbReference type="ARBA" id="ARBA00006339"/>
    </source>
</evidence>
<evidence type="ECO:0000313" key="11">
    <source>
        <dbReference type="EMBL" id="KAG7165841.1"/>
    </source>
</evidence>
<sequence length="604" mass="71908">MIRRVSRINLLVLLLLIWTSIKWYQGAFTHIAGLKIIRGESEERAEHTVPSQEQVKKSNKTLWEAQQQERRSAMREGCGGTPFDEALNRILDEGLILKYLLIDDVHQAMYCSIPKVSSTTWKKVWLELTGLNTTRKFRKPHVSLNRHTRKENRQKSDMKYKLATFTKFIIVRHPFERLLSAYRNKVEGPKRTRYQGSPFRYVKKYRSNATQTDITWPEFVTYLINGGYVRNNHWRPYGTRCHLCAIDYDIIAKYETLVKDSEEFLRRVGAPESLHYPEYHPSSTKDILESYMKKLTKEQIDRLYHTYKQDFILFQYMSQYVNKTKRGLPLTVLNASAGWTVFMQDHAKGDEDPWEAEQRERRTAMREGCGNVPYDTALNAFFNSKRRSKFNHLLVDDIHRAMYCYIPKVSSTTLKRLWMKMTSFINVDWEKKKISPHKSDIMDKLTTYTKFIVVRHPFERLLSAYREKIKGPRRKPYQYSVLKHVKKYRSNATQTDITWLEFVTYLINGGYSQNRHWRPYGTQCAFCVFDYDIIAKYETLVKDSEEFLRRVGAPESLHYPEYHPSSTKDNLESYMKKLTKEQIDRLYHTYKQDFILFQYTYNPQ</sequence>
<evidence type="ECO:0000256" key="7">
    <source>
        <dbReference type="ARBA" id="ARBA00023136"/>
    </source>
</evidence>
<evidence type="ECO:0000256" key="10">
    <source>
        <dbReference type="SAM" id="SignalP"/>
    </source>
</evidence>
<dbReference type="InterPro" id="IPR027417">
    <property type="entry name" value="P-loop_NTPase"/>
</dbReference>
<keyword evidence="5" id="KW-1133">Transmembrane helix</keyword>
<keyword evidence="6 9" id="KW-0333">Golgi apparatus</keyword>
<evidence type="ECO:0000256" key="5">
    <source>
        <dbReference type="ARBA" id="ARBA00022989"/>
    </source>
</evidence>
<feature type="signal peptide" evidence="10">
    <location>
        <begin position="1"/>
        <end position="23"/>
    </location>
</feature>
<reference evidence="11" key="1">
    <citation type="journal article" date="2021" name="Sci. Adv.">
        <title>The American lobster genome reveals insights on longevity, neural, and immune adaptations.</title>
        <authorList>
            <person name="Polinski J.M."/>
            <person name="Zimin A.V."/>
            <person name="Clark K.F."/>
            <person name="Kohn A.B."/>
            <person name="Sadowski N."/>
            <person name="Timp W."/>
            <person name="Ptitsyn A."/>
            <person name="Khanna P."/>
            <person name="Romanova D.Y."/>
            <person name="Williams P."/>
            <person name="Greenwood S.J."/>
            <person name="Moroz L.L."/>
            <person name="Walt D.R."/>
            <person name="Bodnar A.G."/>
        </authorList>
    </citation>
    <scope>NUCLEOTIDE SEQUENCE</scope>
    <source>
        <strain evidence="11">GMGI-L3</strain>
    </source>
</reference>
<accession>A0A8J5JYA7</accession>
<organism evidence="11 12">
    <name type="scientific">Homarus americanus</name>
    <name type="common">American lobster</name>
    <dbReference type="NCBI Taxonomy" id="6706"/>
    <lineage>
        <taxon>Eukaryota</taxon>
        <taxon>Metazoa</taxon>
        <taxon>Ecdysozoa</taxon>
        <taxon>Arthropoda</taxon>
        <taxon>Crustacea</taxon>
        <taxon>Multicrustacea</taxon>
        <taxon>Malacostraca</taxon>
        <taxon>Eumalacostraca</taxon>
        <taxon>Eucarida</taxon>
        <taxon>Decapoda</taxon>
        <taxon>Pleocyemata</taxon>
        <taxon>Astacidea</taxon>
        <taxon>Nephropoidea</taxon>
        <taxon>Nephropidae</taxon>
        <taxon>Homarus</taxon>
    </lineage>
</organism>
<dbReference type="GO" id="GO:0016051">
    <property type="term" value="P:carbohydrate biosynthetic process"/>
    <property type="evidence" value="ECO:0007669"/>
    <property type="project" value="InterPro"/>
</dbReference>
<comment type="subcellular location">
    <subcellularLocation>
        <location evidence="1 9">Golgi apparatus membrane</location>
        <topology evidence="1 9">Single-pass type II membrane protein</topology>
    </subcellularLocation>
</comment>
<evidence type="ECO:0000256" key="8">
    <source>
        <dbReference type="ARBA" id="ARBA00023180"/>
    </source>
</evidence>